<dbReference type="SMART" id="SM00062">
    <property type="entry name" value="PBPb"/>
    <property type="match status" value="1"/>
</dbReference>
<name>A0A6L7I2J7_9GAMM</name>
<comment type="similarity">
    <text evidence="1">Belongs to the bacterial solute-binding protein 3 family.</text>
</comment>
<evidence type="ECO:0000313" key="5">
    <source>
        <dbReference type="EMBL" id="MXR70500.1"/>
    </source>
</evidence>
<keyword evidence="2 3" id="KW-0732">Signal</keyword>
<dbReference type="EMBL" id="WRPA01000020">
    <property type="protein sequence ID" value="MXR70500.1"/>
    <property type="molecule type" value="Genomic_DNA"/>
</dbReference>
<dbReference type="PANTHER" id="PTHR35936">
    <property type="entry name" value="MEMBRANE-BOUND LYTIC MUREIN TRANSGLYCOSYLASE F"/>
    <property type="match status" value="1"/>
</dbReference>
<gene>
    <name evidence="5" type="ORF">GNT65_17740</name>
</gene>
<evidence type="ECO:0000256" key="1">
    <source>
        <dbReference type="ARBA" id="ARBA00010333"/>
    </source>
</evidence>
<proteinExistence type="inferred from homology"/>
<organism evidence="5 6">
    <name type="scientific">Shewanella insulae</name>
    <dbReference type="NCBI Taxonomy" id="2681496"/>
    <lineage>
        <taxon>Bacteria</taxon>
        <taxon>Pseudomonadati</taxon>
        <taxon>Pseudomonadota</taxon>
        <taxon>Gammaproteobacteria</taxon>
        <taxon>Alteromonadales</taxon>
        <taxon>Shewanellaceae</taxon>
        <taxon>Shewanella</taxon>
    </lineage>
</organism>
<dbReference type="AlphaFoldDB" id="A0A6L7I2J7"/>
<accession>A0A6L7I2J7</accession>
<evidence type="ECO:0000259" key="4">
    <source>
        <dbReference type="SMART" id="SM00062"/>
    </source>
</evidence>
<keyword evidence="6" id="KW-1185">Reference proteome</keyword>
<dbReference type="Proteomes" id="UP000474778">
    <property type="component" value="Unassembled WGS sequence"/>
</dbReference>
<evidence type="ECO:0000256" key="3">
    <source>
        <dbReference type="SAM" id="SignalP"/>
    </source>
</evidence>
<evidence type="ECO:0000313" key="6">
    <source>
        <dbReference type="Proteomes" id="UP000474778"/>
    </source>
</evidence>
<feature type="signal peptide" evidence="3">
    <location>
        <begin position="1"/>
        <end position="26"/>
    </location>
</feature>
<comment type="caution">
    <text evidence="5">The sequence shown here is derived from an EMBL/GenBank/DDBJ whole genome shotgun (WGS) entry which is preliminary data.</text>
</comment>
<feature type="chain" id="PRO_5027096297" evidence="3">
    <location>
        <begin position="27"/>
        <end position="269"/>
    </location>
</feature>
<dbReference type="Gene3D" id="3.40.190.10">
    <property type="entry name" value="Periplasmic binding protein-like II"/>
    <property type="match status" value="2"/>
</dbReference>
<dbReference type="SUPFAM" id="SSF53850">
    <property type="entry name" value="Periplasmic binding protein-like II"/>
    <property type="match status" value="1"/>
</dbReference>
<evidence type="ECO:0000256" key="2">
    <source>
        <dbReference type="ARBA" id="ARBA00022729"/>
    </source>
</evidence>
<dbReference type="InterPro" id="IPR001638">
    <property type="entry name" value="Solute-binding_3/MltF_N"/>
</dbReference>
<dbReference type="Pfam" id="PF00497">
    <property type="entry name" value="SBP_bac_3"/>
    <property type="match status" value="1"/>
</dbReference>
<protein>
    <submittedName>
        <fullName evidence="5">Transporter substrate-binding domain-containing protein</fullName>
    </submittedName>
</protein>
<dbReference type="PANTHER" id="PTHR35936:SF6">
    <property type="entry name" value="AMINO ACID ABC TRANSPORTER SUBSTRATE-BINDING PAAT FAMILY PROTEIN"/>
    <property type="match status" value="1"/>
</dbReference>
<sequence length="269" mass="30597">MKSWGRLVTRLCCGLALLISALPAYARASVTICVENTEFPPFNYFDRDQSVEPRSIGYDIDILNLAFGQSVLSHRVIALPWNRCLKEVKQGTVDAAMSASLNGERRRDYLISAPYYYLTPSYYYLKTDFPKGVQVQHLGQLIDYGNVCGIKNFNYENFGLTPDFHLFQIRSLAHLPEMLTKKRCQFFLARKETLSGTLAINKMDSFYALLAGITVPDAKPEPFYMLISKNSPHKEAIKQLFDAKVNSLNKEGKLQPLLEHHLQLLSQAY</sequence>
<dbReference type="RefSeq" id="WP_160798523.1">
    <property type="nucleotide sequence ID" value="NZ_WRPA01000020.1"/>
</dbReference>
<feature type="domain" description="Solute-binding protein family 3/N-terminal" evidence="4">
    <location>
        <begin position="29"/>
        <end position="265"/>
    </location>
</feature>
<reference evidence="5 6" key="1">
    <citation type="submission" date="2019-12" db="EMBL/GenBank/DDBJ databases">
        <title>Shewanella insulae sp. nov., isolated from a tidal flat.</title>
        <authorList>
            <person name="Yoon J.-H."/>
        </authorList>
    </citation>
    <scope>NUCLEOTIDE SEQUENCE [LARGE SCALE GENOMIC DNA]</scope>
    <source>
        <strain evidence="5 6">JBTF-M18</strain>
    </source>
</reference>